<gene>
    <name evidence="1" type="ORF">GWI72_03470</name>
</gene>
<organism evidence="1 2">
    <name type="scientific">Pannonibacter tanglangensis</name>
    <dbReference type="NCBI Taxonomy" id="2750084"/>
    <lineage>
        <taxon>Bacteria</taxon>
        <taxon>Pseudomonadati</taxon>
        <taxon>Pseudomonadota</taxon>
        <taxon>Alphaproteobacteria</taxon>
        <taxon>Hyphomicrobiales</taxon>
        <taxon>Stappiaceae</taxon>
        <taxon>Pannonibacter</taxon>
    </lineage>
</organism>
<sequence length="97" mass="10503">MNDNDEGDAPFVFIVVGRVWEDSEGAPQDAIPVHVLLARPDEETAVQATLEALSLNNYALAELDQIGVLDGEPDDPTYEDAYQDALEGNVAVIAFRS</sequence>
<comment type="caution">
    <text evidence="1">The sequence shown here is derived from an EMBL/GenBank/DDBJ whole genome shotgun (WGS) entry which is preliminary data.</text>
</comment>
<proteinExistence type="predicted"/>
<name>A0A7X5F049_9HYPH</name>
<evidence type="ECO:0000313" key="2">
    <source>
        <dbReference type="Proteomes" id="UP000586722"/>
    </source>
</evidence>
<dbReference type="EMBL" id="JAABLQ010000001">
    <property type="protein sequence ID" value="NBN77321.1"/>
    <property type="molecule type" value="Genomic_DNA"/>
</dbReference>
<reference evidence="2" key="1">
    <citation type="submission" date="2020-01" db="EMBL/GenBank/DDBJ databases">
        <authorList>
            <person name="Fang Y."/>
            <person name="Sun R."/>
            <person name="Nie L."/>
            <person name="He J."/>
            <person name="Hao L."/>
            <person name="Wang L."/>
            <person name="Su S."/>
            <person name="Lv E."/>
            <person name="Zhang Z."/>
            <person name="Xie R."/>
            <person name="Liu H."/>
        </authorList>
    </citation>
    <scope>NUCLEOTIDE SEQUENCE [LARGE SCALE GENOMIC DNA]</scope>
    <source>
        <strain evidence="2">XCT-53</strain>
    </source>
</reference>
<dbReference type="AlphaFoldDB" id="A0A7X5F049"/>
<protein>
    <submittedName>
        <fullName evidence="1">Regulator</fullName>
    </submittedName>
</protein>
<keyword evidence="2" id="KW-1185">Reference proteome</keyword>
<accession>A0A7X5F049</accession>
<evidence type="ECO:0000313" key="1">
    <source>
        <dbReference type="EMBL" id="NBN77321.1"/>
    </source>
</evidence>
<dbReference type="Proteomes" id="UP000586722">
    <property type="component" value="Unassembled WGS sequence"/>
</dbReference>